<dbReference type="PANTHER" id="PTHR43611:SF3">
    <property type="entry name" value="FLAVIN MONONUCLEOTIDE HYDROLASE 1, CHLOROPLATIC"/>
    <property type="match status" value="1"/>
</dbReference>
<dbReference type="PRINTS" id="PR00413">
    <property type="entry name" value="HADHALOGNASE"/>
</dbReference>
<evidence type="ECO:0000313" key="1">
    <source>
        <dbReference type="EMBL" id="GAA3608997.1"/>
    </source>
</evidence>
<dbReference type="InterPro" id="IPR006439">
    <property type="entry name" value="HAD-SF_hydro_IA"/>
</dbReference>
<gene>
    <name evidence="1" type="ORF">GCM10022223_26290</name>
</gene>
<keyword evidence="2" id="KW-1185">Reference proteome</keyword>
<comment type="caution">
    <text evidence="1">The sequence shown here is derived from an EMBL/GenBank/DDBJ whole genome shotgun (WGS) entry which is preliminary data.</text>
</comment>
<dbReference type="SFLD" id="SFLDS00003">
    <property type="entry name" value="Haloacid_Dehalogenase"/>
    <property type="match status" value="1"/>
</dbReference>
<dbReference type="InterPro" id="IPR036412">
    <property type="entry name" value="HAD-like_sf"/>
</dbReference>
<organism evidence="1 2">
    <name type="scientific">Kineosporia mesophila</name>
    <dbReference type="NCBI Taxonomy" id="566012"/>
    <lineage>
        <taxon>Bacteria</taxon>
        <taxon>Bacillati</taxon>
        <taxon>Actinomycetota</taxon>
        <taxon>Actinomycetes</taxon>
        <taxon>Kineosporiales</taxon>
        <taxon>Kineosporiaceae</taxon>
        <taxon>Kineosporia</taxon>
    </lineage>
</organism>
<proteinExistence type="predicted"/>
<reference evidence="2" key="1">
    <citation type="journal article" date="2019" name="Int. J. Syst. Evol. Microbiol.">
        <title>The Global Catalogue of Microorganisms (GCM) 10K type strain sequencing project: providing services to taxonomists for standard genome sequencing and annotation.</title>
        <authorList>
            <consortium name="The Broad Institute Genomics Platform"/>
            <consortium name="The Broad Institute Genome Sequencing Center for Infectious Disease"/>
            <person name="Wu L."/>
            <person name="Ma J."/>
        </authorList>
    </citation>
    <scope>NUCLEOTIDE SEQUENCE [LARGE SCALE GENOMIC DNA]</scope>
    <source>
        <strain evidence="2">JCM 16902</strain>
    </source>
</reference>
<dbReference type="Proteomes" id="UP001501074">
    <property type="component" value="Unassembled WGS sequence"/>
</dbReference>
<dbReference type="NCBIfam" id="TIGR01509">
    <property type="entry name" value="HAD-SF-IA-v3"/>
    <property type="match status" value="1"/>
</dbReference>
<dbReference type="EMBL" id="BAAAZO010000003">
    <property type="protein sequence ID" value="GAA3608997.1"/>
    <property type="molecule type" value="Genomic_DNA"/>
</dbReference>
<dbReference type="SUPFAM" id="SSF56784">
    <property type="entry name" value="HAD-like"/>
    <property type="match status" value="1"/>
</dbReference>
<name>A0ABP6ZIE1_9ACTN</name>
<sequence length="219" mass="24061">MPDPNQSGRATLGLMEPSQTWPAVVFDIGGVLTTSEGGVPELSRVIGVEPERFAGPYWEYRTDYDRGTLPTEYWPLVAAELGLTWSDEELERIDLFDARRWSDLAPGRTELLTALQTGGVTTALLSNAPSSMARVVKASGWSAGFDHRIFSCDLGLIKPDAKIYQAVEDTLGRPGEQLVFFDDRPPNIEAARERGWQAHLWTGPEACCEVLISLGLPTP</sequence>
<dbReference type="SFLD" id="SFLDG01129">
    <property type="entry name" value="C1.5:_HAD__Beta-PGM__Phosphata"/>
    <property type="match status" value="1"/>
</dbReference>
<evidence type="ECO:0000313" key="2">
    <source>
        <dbReference type="Proteomes" id="UP001501074"/>
    </source>
</evidence>
<dbReference type="PANTHER" id="PTHR43611">
    <property type="entry name" value="ALPHA-D-GLUCOSE 1-PHOSPHATE PHOSPHATASE"/>
    <property type="match status" value="1"/>
</dbReference>
<dbReference type="Pfam" id="PF00702">
    <property type="entry name" value="Hydrolase"/>
    <property type="match status" value="1"/>
</dbReference>
<protein>
    <submittedName>
        <fullName evidence="1">HAD family phosphatase</fullName>
    </submittedName>
</protein>
<dbReference type="Gene3D" id="3.40.50.1000">
    <property type="entry name" value="HAD superfamily/HAD-like"/>
    <property type="match status" value="1"/>
</dbReference>
<dbReference type="CDD" id="cd02603">
    <property type="entry name" value="HAD_sEH-N_like"/>
    <property type="match status" value="1"/>
</dbReference>
<dbReference type="InterPro" id="IPR023214">
    <property type="entry name" value="HAD_sf"/>
</dbReference>
<accession>A0ABP6ZIE1</accession>